<dbReference type="EMBL" id="MPRK01000321">
    <property type="protein sequence ID" value="OOZ36571.1"/>
    <property type="molecule type" value="Genomic_DNA"/>
</dbReference>
<name>A0A1T2KUU4_9GAMM</name>
<protein>
    <submittedName>
        <fullName evidence="1">Uncharacterized protein</fullName>
    </submittedName>
</protein>
<proteinExistence type="predicted"/>
<keyword evidence="2" id="KW-1185">Reference proteome</keyword>
<dbReference type="AlphaFoldDB" id="A0A1T2KUU4"/>
<comment type="caution">
    <text evidence="1">The sequence shown here is derived from an EMBL/GenBank/DDBJ whole genome shotgun (WGS) entry which is preliminary data.</text>
</comment>
<organism evidence="1 2">
    <name type="scientific">Solemya elarraichensis gill symbiont</name>
    <dbReference type="NCBI Taxonomy" id="1918949"/>
    <lineage>
        <taxon>Bacteria</taxon>
        <taxon>Pseudomonadati</taxon>
        <taxon>Pseudomonadota</taxon>
        <taxon>Gammaproteobacteria</taxon>
        <taxon>sulfur-oxidizing symbionts</taxon>
    </lineage>
</organism>
<dbReference type="RefSeq" id="WP_078477681.1">
    <property type="nucleotide sequence ID" value="NZ_MPRK01000321.1"/>
</dbReference>
<accession>A0A1T2KUU4</accession>
<evidence type="ECO:0000313" key="2">
    <source>
        <dbReference type="Proteomes" id="UP000190198"/>
    </source>
</evidence>
<sequence length="70" mass="8083">MTHSSVEKASVLDKDISASKREYHKFKFQGNKKVDVHMPHGTETHFPSVNDKDMAKLLVEQMFATIPYFE</sequence>
<gene>
    <name evidence="1" type="ORF">BOW52_10695</name>
</gene>
<evidence type="ECO:0000313" key="1">
    <source>
        <dbReference type="EMBL" id="OOZ36571.1"/>
    </source>
</evidence>
<reference evidence="1 2" key="1">
    <citation type="submission" date="2016-11" db="EMBL/GenBank/DDBJ databases">
        <title>Mixed transmission modes and dynamic genome evolution in an obligate animal-bacterial symbiosis.</title>
        <authorList>
            <person name="Russell S.L."/>
            <person name="Corbett-Detig R.B."/>
            <person name="Cavanaugh C.M."/>
        </authorList>
    </citation>
    <scope>NUCLEOTIDE SEQUENCE [LARGE SCALE GENOMIC DNA]</scope>
    <source>
        <strain evidence="1">Sp-SM6</strain>
    </source>
</reference>
<dbReference type="Proteomes" id="UP000190198">
    <property type="component" value="Unassembled WGS sequence"/>
</dbReference>